<sequence>MPNINFKKLMIVGMTASLLAGCEAIDQNQENSESKTGNVNKEGDVAVSEVKVDASSGVTDAVSTIDDAVVSVINMQQAAENPYGWYGGNTQGQGDADEKDSLQQVGTGSGAVYKVDGDTAYIFTNNHVIEGSDGVDVLLKDGTRVQAKVVGADVWTDLAVLTVDAKDINTVAEFGDSENLTVGEPAIAIGSPLGTDFASSVTSGIVSAIGRAVPVDTDGDGEYDWEMTAIQTDAAINPGNSGGPLVNIAGQVIGINSMKISTSTVEGMGFAIPSNDAVDIINQLEKSGKITRPVLGIGMVDLAMISQQQQQNVLKVPEDLKGGVVIAEVTGGSAAEEAGLAKNDIIVKFNGVDVTNGVELRQQIYDTKVGDNVEIEYYRNGSLEKTTINMRASDQAL</sequence>
<dbReference type="EMBL" id="FUKW01000134">
    <property type="protein sequence ID" value="SJN42745.1"/>
    <property type="molecule type" value="Genomic_DNA"/>
</dbReference>
<evidence type="ECO:0000256" key="1">
    <source>
        <dbReference type="ARBA" id="ARBA00010541"/>
    </source>
</evidence>
<keyword evidence="4" id="KW-0720">Serine protease</keyword>
<dbReference type="PRINTS" id="PR00834">
    <property type="entry name" value="PROTEASES2C"/>
</dbReference>
<name>A0A1R4KEZ3_9LACT</name>
<dbReference type="AlphaFoldDB" id="A0A1R4KEZ3"/>
<dbReference type="InterPro" id="IPR001478">
    <property type="entry name" value="PDZ"/>
</dbReference>
<feature type="domain" description="PDZ" evidence="6">
    <location>
        <begin position="281"/>
        <end position="356"/>
    </location>
</feature>
<dbReference type="PROSITE" id="PS50106">
    <property type="entry name" value="PDZ"/>
    <property type="match status" value="1"/>
</dbReference>
<dbReference type="Proteomes" id="UP000195611">
    <property type="component" value="Unassembled WGS sequence"/>
</dbReference>
<dbReference type="EC" id="3.4.21.-" evidence="7"/>
<dbReference type="InterPro" id="IPR051201">
    <property type="entry name" value="Chloro_Bact_Ser_Proteases"/>
</dbReference>
<dbReference type="InterPro" id="IPR001940">
    <property type="entry name" value="Peptidase_S1C"/>
</dbReference>
<dbReference type="InterPro" id="IPR009003">
    <property type="entry name" value="Peptidase_S1_PA"/>
</dbReference>
<evidence type="ECO:0000256" key="4">
    <source>
        <dbReference type="ARBA" id="ARBA00022825"/>
    </source>
</evidence>
<dbReference type="RefSeq" id="WP_087059686.1">
    <property type="nucleotide sequence ID" value="NZ_FUKW01000134.1"/>
</dbReference>
<organism evidence="7 8">
    <name type="scientific">Marinilactibacillus psychrotolerans 42ea</name>
    <dbReference type="NCBI Taxonomy" id="1255609"/>
    <lineage>
        <taxon>Bacteria</taxon>
        <taxon>Bacillati</taxon>
        <taxon>Bacillota</taxon>
        <taxon>Bacilli</taxon>
        <taxon>Lactobacillales</taxon>
        <taxon>Carnobacteriaceae</taxon>
        <taxon>Marinilactibacillus</taxon>
    </lineage>
</organism>
<evidence type="ECO:0000313" key="8">
    <source>
        <dbReference type="Proteomes" id="UP000195611"/>
    </source>
</evidence>
<dbReference type="CDD" id="cd06781">
    <property type="entry name" value="cpPDZ_BsHtra-like"/>
    <property type="match status" value="1"/>
</dbReference>
<dbReference type="Pfam" id="PF13365">
    <property type="entry name" value="Trypsin_2"/>
    <property type="match status" value="1"/>
</dbReference>
<dbReference type="Gene3D" id="2.40.10.10">
    <property type="entry name" value="Trypsin-like serine proteases"/>
    <property type="match status" value="2"/>
</dbReference>
<dbReference type="PANTHER" id="PTHR43343">
    <property type="entry name" value="PEPTIDASE S12"/>
    <property type="match status" value="1"/>
</dbReference>
<protein>
    <submittedName>
        <fullName evidence="7">Serine protease, DegP/HtrA, do-like</fullName>
        <ecNumber evidence="7">3.4.21.-</ecNumber>
    </submittedName>
</protein>
<dbReference type="SMART" id="SM00228">
    <property type="entry name" value="PDZ"/>
    <property type="match status" value="1"/>
</dbReference>
<accession>A0A1R4KEZ3</accession>
<dbReference type="GO" id="GO:0004252">
    <property type="term" value="F:serine-type endopeptidase activity"/>
    <property type="evidence" value="ECO:0007669"/>
    <property type="project" value="InterPro"/>
</dbReference>
<evidence type="ECO:0000256" key="5">
    <source>
        <dbReference type="SAM" id="MobiDB-lite"/>
    </source>
</evidence>
<dbReference type="PROSITE" id="PS51257">
    <property type="entry name" value="PROKAR_LIPOPROTEIN"/>
    <property type="match status" value="1"/>
</dbReference>
<reference evidence="7 8" key="1">
    <citation type="submission" date="2017-02" db="EMBL/GenBank/DDBJ databases">
        <authorList>
            <person name="Peterson S.W."/>
        </authorList>
    </citation>
    <scope>NUCLEOTIDE SEQUENCE [LARGE SCALE GENOMIC DNA]</scope>
    <source>
        <strain evidence="7 8">42ea</strain>
    </source>
</reference>
<evidence type="ECO:0000256" key="3">
    <source>
        <dbReference type="ARBA" id="ARBA00022801"/>
    </source>
</evidence>
<keyword evidence="3 7" id="KW-0378">Hydrolase</keyword>
<evidence type="ECO:0000256" key="2">
    <source>
        <dbReference type="ARBA" id="ARBA00022670"/>
    </source>
</evidence>
<dbReference type="Gene3D" id="2.30.42.10">
    <property type="match status" value="1"/>
</dbReference>
<dbReference type="SUPFAM" id="SSF50494">
    <property type="entry name" value="Trypsin-like serine proteases"/>
    <property type="match status" value="1"/>
</dbReference>
<dbReference type="SUPFAM" id="SSF50156">
    <property type="entry name" value="PDZ domain-like"/>
    <property type="match status" value="1"/>
</dbReference>
<evidence type="ECO:0000313" key="7">
    <source>
        <dbReference type="EMBL" id="SJN42745.1"/>
    </source>
</evidence>
<evidence type="ECO:0000259" key="6">
    <source>
        <dbReference type="PROSITE" id="PS50106"/>
    </source>
</evidence>
<dbReference type="Pfam" id="PF13180">
    <property type="entry name" value="PDZ_2"/>
    <property type="match status" value="1"/>
</dbReference>
<dbReference type="PANTHER" id="PTHR43343:SF3">
    <property type="entry name" value="PROTEASE DO-LIKE 8, CHLOROPLASTIC"/>
    <property type="match status" value="1"/>
</dbReference>
<comment type="similarity">
    <text evidence="1">Belongs to the peptidase S1C family.</text>
</comment>
<dbReference type="InterPro" id="IPR036034">
    <property type="entry name" value="PDZ_sf"/>
</dbReference>
<dbReference type="GO" id="GO:0006508">
    <property type="term" value="P:proteolysis"/>
    <property type="evidence" value="ECO:0007669"/>
    <property type="project" value="UniProtKB-KW"/>
</dbReference>
<keyword evidence="2 7" id="KW-0645">Protease</keyword>
<feature type="region of interest" description="Disordered" evidence="5">
    <location>
        <begin position="84"/>
        <end position="103"/>
    </location>
</feature>
<proteinExistence type="inferred from homology"/>
<gene>
    <name evidence="7" type="ORF">FM115_09630</name>
</gene>
<dbReference type="InterPro" id="IPR043504">
    <property type="entry name" value="Peptidase_S1_PA_chymotrypsin"/>
</dbReference>